<comment type="caution">
    <text evidence="1">The sequence shown here is derived from an EMBL/GenBank/DDBJ whole genome shotgun (WGS) entry which is preliminary data.</text>
</comment>
<evidence type="ECO:0000313" key="2">
    <source>
        <dbReference type="Proteomes" id="UP000050360"/>
    </source>
</evidence>
<reference evidence="1 2" key="1">
    <citation type="submission" date="2015-09" db="EMBL/GenBank/DDBJ databases">
        <title>A metagenomics-based metabolic model of nitrate-dependent anaerobic oxidation of methane by Methanoperedens-like archaea.</title>
        <authorList>
            <person name="Arshad A."/>
            <person name="Speth D.R."/>
            <person name="De Graaf R.M."/>
            <person name="Op Den Camp H.J."/>
            <person name="Jetten M.S."/>
            <person name="Welte C.U."/>
        </authorList>
    </citation>
    <scope>NUCLEOTIDE SEQUENCE [LARGE SCALE GENOMIC DNA]</scope>
</reference>
<dbReference type="AlphaFoldDB" id="A0A0P7ZCQ5"/>
<dbReference type="EMBL" id="LKCM01000234">
    <property type="protein sequence ID" value="KPQ42453.1"/>
    <property type="molecule type" value="Genomic_DNA"/>
</dbReference>
<accession>A0A0P7ZCQ5</accession>
<gene>
    <name evidence="1" type="ORF">MPEBLZ_02999</name>
</gene>
<feature type="non-terminal residue" evidence="1">
    <location>
        <position position="41"/>
    </location>
</feature>
<evidence type="ECO:0000313" key="1">
    <source>
        <dbReference type="EMBL" id="KPQ42453.1"/>
    </source>
</evidence>
<proteinExistence type="predicted"/>
<dbReference type="Proteomes" id="UP000050360">
    <property type="component" value="Unassembled WGS sequence"/>
</dbReference>
<organism evidence="1 2">
    <name type="scientific">Candidatus Methanoperedens nitratireducens</name>
    <dbReference type="NCBI Taxonomy" id="1392998"/>
    <lineage>
        <taxon>Archaea</taxon>
        <taxon>Methanobacteriati</taxon>
        <taxon>Methanobacteriota</taxon>
        <taxon>Stenosarchaea group</taxon>
        <taxon>Methanomicrobia</taxon>
        <taxon>Methanosarcinales</taxon>
        <taxon>ANME-2 cluster</taxon>
        <taxon>Candidatus Methanoperedentaceae</taxon>
        <taxon>Candidatus Methanoperedens</taxon>
    </lineage>
</organism>
<protein>
    <submittedName>
        <fullName evidence="1">Uncharacterized protein</fullName>
    </submittedName>
</protein>
<name>A0A0P7ZCQ5_9EURY</name>
<sequence length="41" mass="4951">MWLLITISVSVYFSNLPYLEHLILVQNHRFSAHKYEELVFV</sequence>